<dbReference type="Pfam" id="PF00078">
    <property type="entry name" value="RVT_1"/>
    <property type="match status" value="1"/>
</dbReference>
<dbReference type="AlphaFoldDB" id="A0A9Q1CP55"/>
<name>A0A9Q1CP55_HOLLE</name>
<dbReference type="InterPro" id="IPR043128">
    <property type="entry name" value="Rev_trsase/Diguanyl_cyclase"/>
</dbReference>
<dbReference type="PANTHER" id="PTHR37984:SF5">
    <property type="entry name" value="PROTEIN NYNRIN-LIKE"/>
    <property type="match status" value="1"/>
</dbReference>
<feature type="domain" description="Reverse transcriptase" evidence="1">
    <location>
        <begin position="2"/>
        <end position="86"/>
    </location>
</feature>
<dbReference type="SUPFAM" id="SSF56672">
    <property type="entry name" value="DNA/RNA polymerases"/>
    <property type="match status" value="1"/>
</dbReference>
<comment type="caution">
    <text evidence="2">The sequence shown here is derived from an EMBL/GenBank/DDBJ whole genome shotgun (WGS) entry which is preliminary data.</text>
</comment>
<dbReference type="PANTHER" id="PTHR37984">
    <property type="entry name" value="PROTEIN CBG26694"/>
    <property type="match status" value="1"/>
</dbReference>
<evidence type="ECO:0000313" key="3">
    <source>
        <dbReference type="Proteomes" id="UP001152320"/>
    </source>
</evidence>
<dbReference type="EMBL" id="JAIZAY010000001">
    <property type="protein sequence ID" value="KAJ8047989.1"/>
    <property type="molecule type" value="Genomic_DNA"/>
</dbReference>
<evidence type="ECO:0000259" key="1">
    <source>
        <dbReference type="Pfam" id="PF00078"/>
    </source>
</evidence>
<accession>A0A9Q1CP55</accession>
<dbReference type="Gene3D" id="3.30.70.270">
    <property type="match status" value="1"/>
</dbReference>
<gene>
    <name evidence="2" type="ORF">HOLleu_00130</name>
</gene>
<evidence type="ECO:0000313" key="2">
    <source>
        <dbReference type="EMBL" id="KAJ8047989.1"/>
    </source>
</evidence>
<sequence>MGFYTYTKLPYGIKSSSKIFHAIMEKILHGIPHCLHNQDGVLITTATVEKNFKVLQQVFERLSDHNVKLKRKNVFVHCEVVYLGLKVSGEGL</sequence>
<dbReference type="InterPro" id="IPR000477">
    <property type="entry name" value="RT_dom"/>
</dbReference>
<dbReference type="InterPro" id="IPR050951">
    <property type="entry name" value="Retrovirus_Pol_polyprotein"/>
</dbReference>
<dbReference type="Gene3D" id="3.10.10.10">
    <property type="entry name" value="HIV Type 1 Reverse Transcriptase, subunit A, domain 1"/>
    <property type="match status" value="1"/>
</dbReference>
<proteinExistence type="predicted"/>
<dbReference type="OrthoDB" id="10058156at2759"/>
<organism evidence="2 3">
    <name type="scientific">Holothuria leucospilota</name>
    <name type="common">Black long sea cucumber</name>
    <name type="synonym">Mertensiothuria leucospilota</name>
    <dbReference type="NCBI Taxonomy" id="206669"/>
    <lineage>
        <taxon>Eukaryota</taxon>
        <taxon>Metazoa</taxon>
        <taxon>Echinodermata</taxon>
        <taxon>Eleutherozoa</taxon>
        <taxon>Echinozoa</taxon>
        <taxon>Holothuroidea</taxon>
        <taxon>Aspidochirotacea</taxon>
        <taxon>Aspidochirotida</taxon>
        <taxon>Holothuriidae</taxon>
        <taxon>Holothuria</taxon>
    </lineage>
</organism>
<dbReference type="Proteomes" id="UP001152320">
    <property type="component" value="Chromosome 1"/>
</dbReference>
<reference evidence="2" key="1">
    <citation type="submission" date="2021-10" db="EMBL/GenBank/DDBJ databases">
        <title>Tropical sea cucumber genome reveals ecological adaptation and Cuvierian tubules defense mechanism.</title>
        <authorList>
            <person name="Chen T."/>
        </authorList>
    </citation>
    <scope>NUCLEOTIDE SEQUENCE</scope>
    <source>
        <strain evidence="2">Nanhai2018</strain>
        <tissue evidence="2">Muscle</tissue>
    </source>
</reference>
<keyword evidence="3" id="KW-1185">Reference proteome</keyword>
<protein>
    <recommendedName>
        <fullName evidence="1">Reverse transcriptase domain-containing protein</fullName>
    </recommendedName>
</protein>
<dbReference type="InterPro" id="IPR043502">
    <property type="entry name" value="DNA/RNA_pol_sf"/>
</dbReference>